<dbReference type="RefSeq" id="WP_326616120.1">
    <property type="nucleotide sequence ID" value="NZ_CP109106.1"/>
</dbReference>
<dbReference type="Pfam" id="PF00550">
    <property type="entry name" value="PP-binding"/>
    <property type="match status" value="1"/>
</dbReference>
<dbReference type="InterPro" id="IPR009081">
    <property type="entry name" value="PP-bd_ACP"/>
</dbReference>
<name>A0ABZ1FAQ0_9ACTN</name>
<evidence type="ECO:0000259" key="1">
    <source>
        <dbReference type="PROSITE" id="PS50075"/>
    </source>
</evidence>
<protein>
    <submittedName>
        <fullName evidence="2">Phosphopantetheine-binding protein</fullName>
    </submittedName>
</protein>
<dbReference type="SUPFAM" id="SSF47336">
    <property type="entry name" value="ACP-like"/>
    <property type="match status" value="1"/>
</dbReference>
<reference evidence="2 3" key="1">
    <citation type="submission" date="2022-10" db="EMBL/GenBank/DDBJ databases">
        <title>The complete genomes of actinobacterial strains from the NBC collection.</title>
        <authorList>
            <person name="Joergensen T.S."/>
            <person name="Alvarez Arevalo M."/>
            <person name="Sterndorff E.B."/>
            <person name="Faurdal D."/>
            <person name="Vuksanovic O."/>
            <person name="Mourched A.-S."/>
            <person name="Charusanti P."/>
            <person name="Shaw S."/>
            <person name="Blin K."/>
            <person name="Weber T."/>
        </authorList>
    </citation>
    <scope>NUCLEOTIDE SEQUENCE [LARGE SCALE GENOMIC DNA]</scope>
    <source>
        <strain evidence="2 3">NBC 01774</strain>
    </source>
</reference>
<dbReference type="InterPro" id="IPR036736">
    <property type="entry name" value="ACP-like_sf"/>
</dbReference>
<gene>
    <name evidence="2" type="ORF">OG863_02490</name>
</gene>
<accession>A0ABZ1FAQ0</accession>
<evidence type="ECO:0000313" key="3">
    <source>
        <dbReference type="Proteomes" id="UP001344251"/>
    </source>
</evidence>
<feature type="domain" description="Carrier" evidence="1">
    <location>
        <begin position="2"/>
        <end position="77"/>
    </location>
</feature>
<dbReference type="Proteomes" id="UP001344251">
    <property type="component" value="Chromosome"/>
</dbReference>
<sequence length="87" mass="9143">MPTSTELITSTLTDTFDLDPAEVTPERTFEDLGLDSLALVEMGLMLQERTGLSLEDIPLSTTIGGLAALMDAQDADKALTTAPNSGS</sequence>
<dbReference type="Gene3D" id="1.10.1200.10">
    <property type="entry name" value="ACP-like"/>
    <property type="match status" value="1"/>
</dbReference>
<proteinExistence type="predicted"/>
<organism evidence="2 3">
    <name type="scientific">Streptomyces decoyicus</name>
    <dbReference type="NCBI Taxonomy" id="249567"/>
    <lineage>
        <taxon>Bacteria</taxon>
        <taxon>Bacillati</taxon>
        <taxon>Actinomycetota</taxon>
        <taxon>Actinomycetes</taxon>
        <taxon>Kitasatosporales</taxon>
        <taxon>Streptomycetaceae</taxon>
        <taxon>Streptomyces</taxon>
    </lineage>
</organism>
<dbReference type="EMBL" id="CP109106">
    <property type="protein sequence ID" value="WSB66923.1"/>
    <property type="molecule type" value="Genomic_DNA"/>
</dbReference>
<evidence type="ECO:0000313" key="2">
    <source>
        <dbReference type="EMBL" id="WSB66923.1"/>
    </source>
</evidence>
<keyword evidence="3" id="KW-1185">Reference proteome</keyword>
<dbReference type="PROSITE" id="PS50075">
    <property type="entry name" value="CARRIER"/>
    <property type="match status" value="1"/>
</dbReference>